<dbReference type="Proteomes" id="UP000024437">
    <property type="component" value="Genome"/>
</dbReference>
<evidence type="ECO:0008006" key="3">
    <source>
        <dbReference type="Google" id="ProtNLM"/>
    </source>
</evidence>
<accession>A0A023ZWL1</accession>
<protein>
    <recommendedName>
        <fullName evidence="3">Head-to-tail adaptor</fullName>
    </recommendedName>
</protein>
<evidence type="ECO:0000313" key="2">
    <source>
        <dbReference type="Proteomes" id="UP000024437"/>
    </source>
</evidence>
<gene>
    <name evidence="1" type="primary">11</name>
    <name evidence="1" type="ORF">PBI_HH92_11</name>
</gene>
<proteinExistence type="predicted"/>
<name>A0A023ZWL1_9CAUD</name>
<reference evidence="1 2" key="1">
    <citation type="submission" date="2014-03" db="EMBL/GenBank/DDBJ databases">
        <authorList>
            <person name="Bragg J."/>
            <person name="Chandler A.Y."/>
            <person name="Dehn A."/>
            <person name="Hefner M."/>
            <person name="Petersen P."/>
            <person name="Wilson J."/>
            <person name="Zeba F."/>
            <person name="Zegers G.P."/>
            <person name="Page S.T."/>
            <person name="Bradley K.W."/>
            <person name="Clarke D.Q."/>
            <person name="Lewis M.F."/>
            <person name="Barker L.P."/>
            <person name="Bailey C."/>
            <person name="Asai D.J."/>
            <person name="Garber M.L."/>
            <person name="Bowman C.A."/>
            <person name="Russell D.A."/>
            <person name="Pope W.H."/>
            <person name="Jacobs-Sera D."/>
            <person name="Hendrix R.W."/>
            <person name="Hatfull G.F."/>
        </authorList>
    </citation>
    <scope>NUCLEOTIDE SEQUENCE [LARGE SCALE GENOMIC DNA]</scope>
</reference>
<organism evidence="1 2">
    <name type="scientific">Mycobacterium phage HH92</name>
    <dbReference type="NCBI Taxonomy" id="1471543"/>
    <lineage>
        <taxon>Viruses</taxon>
        <taxon>Duplodnaviria</taxon>
        <taxon>Heunggongvirae</taxon>
        <taxon>Uroviricota</taxon>
        <taxon>Caudoviricetes</taxon>
        <taxon>Gilesvirus</taxon>
        <taxon>Gilesvirus giles</taxon>
    </lineage>
</organism>
<sequence length="150" mass="16070">MADVTPFIDVSQFEAMFRPLGDGERLLAEVLLKAAAIRIRDRVAAAGRAPLEPDDAMAILVSFEVTRDAMPPIPEMAGRTQYSITTDDRTEQATMATAAGLLDFNERHWSLLGISATAGPEYGGMGGDFGQLGRANPYPIVIGSDADWLG</sequence>
<evidence type="ECO:0000313" key="1">
    <source>
        <dbReference type="EMBL" id="AHY84196.1"/>
    </source>
</evidence>
<dbReference type="EMBL" id="KJ538722">
    <property type="protein sequence ID" value="AHY84196.1"/>
    <property type="molecule type" value="Genomic_DNA"/>
</dbReference>